<dbReference type="InterPro" id="IPR001851">
    <property type="entry name" value="ABC_transp_permease"/>
</dbReference>
<comment type="subcellular location">
    <subcellularLocation>
        <location evidence="1">Cell membrane</location>
        <topology evidence="1">Multi-pass membrane protein</topology>
    </subcellularLocation>
</comment>
<gene>
    <name evidence="7" type="ORF">THIARS_50227</name>
</gene>
<feature type="transmembrane region" description="Helical" evidence="6">
    <location>
        <begin position="34"/>
        <end position="53"/>
    </location>
</feature>
<feature type="transmembrane region" description="Helical" evidence="6">
    <location>
        <begin position="97"/>
        <end position="118"/>
    </location>
</feature>
<dbReference type="OrthoDB" id="32289at2"/>
<sequence>MTEFLQITLGGIQVGVIYALIGLGFSLIYRVTNIVSLAQGAFCVLAALMTYSLQVDHGWQLSAAALAALVATAAISALLAVVAFVPGLQRLSHANMLMLTLGMLTFFEGVTLVVWGSQPYASPAFSDHPPLSLGGVSMPVQGVWVIASAFVIVGVLGWALYRTPFGKALRACAQNPTAALLMGISVRRVQGMSFVIAALIGAVAGIVIAPTTSLQFDTGRLFTISGFIAAVIGGLGSLPGAIVGGLLLGIVEQLATAYLSSLYSNAIALALLLAVLVWRPTGLIRSGPSKRQDSAEEHRLWRRAVHLSRRGLVAGGTLGFLVLVLLPFVVGQGLVMSSLIIAGILYIALAGLDLLMGYAGQVSLGQAGFMAIGGYAAGYLVIQHGWSPLIGVLAGIALSVAAALILSVVTLRLRGLYLALATLAFGLLIHSAAVGLNDITGGPSGMVGIPSFSVGAWDFGSPIAMYGLVASLGMLVTILLGGLARSGFGRALKAIRTDQTAAAALGIDVVRCKLIAFSISAALASLAGSLYAFEFHFLSPDMVGTSRSIELVAMMVIGGEGTLIGPIFGATLLTLLPALFQPLAQWKTFADGVLLMLCFLYLPEGIFGSVMHFVTWRPCRRTPTSRIANLVA</sequence>
<dbReference type="GO" id="GO:0015658">
    <property type="term" value="F:branched-chain amino acid transmembrane transporter activity"/>
    <property type="evidence" value="ECO:0007669"/>
    <property type="project" value="InterPro"/>
</dbReference>
<dbReference type="GO" id="GO:0005886">
    <property type="term" value="C:plasma membrane"/>
    <property type="evidence" value="ECO:0007669"/>
    <property type="project" value="UniProtKB-SubCell"/>
</dbReference>
<feature type="transmembrane region" description="Helical" evidence="6">
    <location>
        <begin position="59"/>
        <end position="85"/>
    </location>
</feature>
<feature type="transmembrane region" description="Helical" evidence="6">
    <location>
        <begin position="592"/>
        <end position="616"/>
    </location>
</feature>
<feature type="transmembrane region" description="Helical" evidence="6">
    <location>
        <begin position="257"/>
        <end position="278"/>
    </location>
</feature>
<dbReference type="Pfam" id="PF02653">
    <property type="entry name" value="BPD_transp_2"/>
    <property type="match status" value="2"/>
</dbReference>
<evidence type="ECO:0000256" key="6">
    <source>
        <dbReference type="SAM" id="Phobius"/>
    </source>
</evidence>
<dbReference type="EMBL" id="FLMQ01000045">
    <property type="protein sequence ID" value="SBP86979.1"/>
    <property type="molecule type" value="Genomic_DNA"/>
</dbReference>
<feature type="transmembrane region" description="Helical" evidence="6">
    <location>
        <begin position="463"/>
        <end position="484"/>
    </location>
</feature>
<proteinExistence type="predicted"/>
<evidence type="ECO:0000256" key="3">
    <source>
        <dbReference type="ARBA" id="ARBA00022692"/>
    </source>
</evidence>
<keyword evidence="8" id="KW-1185">Reference proteome</keyword>
<feature type="transmembrane region" description="Helical" evidence="6">
    <location>
        <begin position="416"/>
        <end position="436"/>
    </location>
</feature>
<feature type="transmembrane region" description="Helical" evidence="6">
    <location>
        <begin position="138"/>
        <end position="161"/>
    </location>
</feature>
<keyword evidence="2" id="KW-1003">Cell membrane</keyword>
<feature type="transmembrane region" description="Helical" evidence="6">
    <location>
        <begin position="553"/>
        <end position="580"/>
    </location>
</feature>
<organism evidence="7 8">
    <name type="scientific">Thiomonas delicata</name>
    <name type="common">Thiomonas cuprina</name>
    <dbReference type="NCBI Taxonomy" id="364030"/>
    <lineage>
        <taxon>Bacteria</taxon>
        <taxon>Pseudomonadati</taxon>
        <taxon>Pseudomonadota</taxon>
        <taxon>Betaproteobacteria</taxon>
        <taxon>Burkholderiales</taxon>
        <taxon>Thiomonas</taxon>
    </lineage>
</organism>
<feature type="transmembrane region" description="Helical" evidence="6">
    <location>
        <begin position="336"/>
        <end position="355"/>
    </location>
</feature>
<dbReference type="RefSeq" id="WP_094159383.1">
    <property type="nucleotide sequence ID" value="NZ_LT592170.1"/>
</dbReference>
<protein>
    <submittedName>
        <fullName evidence="7">Putative branched-chain amino acid ABC transporter permease protein</fullName>
    </submittedName>
</protein>
<evidence type="ECO:0000256" key="4">
    <source>
        <dbReference type="ARBA" id="ARBA00022989"/>
    </source>
</evidence>
<feature type="transmembrane region" description="Helical" evidence="6">
    <location>
        <begin position="192"/>
        <end position="209"/>
    </location>
</feature>
<keyword evidence="4 6" id="KW-1133">Transmembrane helix</keyword>
<accession>A0A238D183</accession>
<dbReference type="InterPro" id="IPR043428">
    <property type="entry name" value="LivM-like"/>
</dbReference>
<dbReference type="PANTHER" id="PTHR30482">
    <property type="entry name" value="HIGH-AFFINITY BRANCHED-CHAIN AMINO ACID TRANSPORT SYSTEM PERMEASE"/>
    <property type="match status" value="1"/>
</dbReference>
<evidence type="ECO:0000313" key="8">
    <source>
        <dbReference type="Proteomes" id="UP000214566"/>
    </source>
</evidence>
<evidence type="ECO:0000256" key="2">
    <source>
        <dbReference type="ARBA" id="ARBA00022475"/>
    </source>
</evidence>
<keyword evidence="5 6" id="KW-0472">Membrane</keyword>
<feature type="transmembrane region" description="Helical" evidence="6">
    <location>
        <begin position="221"/>
        <end position="251"/>
    </location>
</feature>
<feature type="transmembrane region" description="Helical" evidence="6">
    <location>
        <begin position="6"/>
        <end position="27"/>
    </location>
</feature>
<reference evidence="7 8" key="1">
    <citation type="submission" date="2016-06" db="EMBL/GenBank/DDBJ databases">
        <authorList>
            <person name="Kjaerup R.B."/>
            <person name="Dalgaard T.S."/>
            <person name="Juul-Madsen H.R."/>
        </authorList>
    </citation>
    <scope>NUCLEOTIDE SEQUENCE [LARGE SCALE GENOMIC DNA]</scope>
    <source>
        <strain evidence="7 8">DSM 16361</strain>
    </source>
</reference>
<feature type="transmembrane region" description="Helical" evidence="6">
    <location>
        <begin position="311"/>
        <end position="330"/>
    </location>
</feature>
<dbReference type="PANTHER" id="PTHR30482:SF10">
    <property type="entry name" value="HIGH-AFFINITY BRANCHED-CHAIN AMINO ACID TRANSPORT PROTEIN BRAE"/>
    <property type="match status" value="1"/>
</dbReference>
<feature type="transmembrane region" description="Helical" evidence="6">
    <location>
        <begin position="388"/>
        <end position="409"/>
    </location>
</feature>
<name>A0A238D183_THIDL</name>
<evidence type="ECO:0000256" key="1">
    <source>
        <dbReference type="ARBA" id="ARBA00004651"/>
    </source>
</evidence>
<keyword evidence="3 6" id="KW-0812">Transmembrane</keyword>
<evidence type="ECO:0000313" key="7">
    <source>
        <dbReference type="EMBL" id="SBP86979.1"/>
    </source>
</evidence>
<dbReference type="CDD" id="cd06582">
    <property type="entry name" value="TM_PBP1_LivH_like"/>
    <property type="match status" value="1"/>
</dbReference>
<dbReference type="CDD" id="cd06581">
    <property type="entry name" value="TM_PBP1_LivM_like"/>
    <property type="match status" value="1"/>
</dbReference>
<evidence type="ECO:0000256" key="5">
    <source>
        <dbReference type="ARBA" id="ARBA00023136"/>
    </source>
</evidence>
<dbReference type="Proteomes" id="UP000214566">
    <property type="component" value="Unassembled WGS sequence"/>
</dbReference>
<dbReference type="AlphaFoldDB" id="A0A238D183"/>
<feature type="transmembrane region" description="Helical" evidence="6">
    <location>
        <begin position="514"/>
        <end position="533"/>
    </location>
</feature>